<evidence type="ECO:0000256" key="6">
    <source>
        <dbReference type="ARBA" id="ARBA00022691"/>
    </source>
</evidence>
<dbReference type="PANTHER" id="PTHR13090">
    <property type="entry name" value="ARGININE-HYDROXYLASE NDUFAF5, MITOCHONDRIAL"/>
    <property type="match status" value="1"/>
</dbReference>
<keyword evidence="7 8" id="KW-0093">Biotin biosynthesis</keyword>
<proteinExistence type="inferred from homology"/>
<comment type="caution">
    <text evidence="10">The sequence shown here is derived from an EMBL/GenBank/DDBJ whole genome shotgun (WGS) entry which is preliminary data.</text>
</comment>
<gene>
    <name evidence="8 10" type="primary">bioC</name>
    <name evidence="10" type="ORF">JQC93_07210</name>
</gene>
<reference evidence="10 11" key="1">
    <citation type="submission" date="2021-02" db="EMBL/GenBank/DDBJ databases">
        <authorList>
            <person name="Park J.-S."/>
        </authorList>
    </citation>
    <scope>NUCLEOTIDE SEQUENCE [LARGE SCALE GENOMIC DNA]</scope>
    <source>
        <strain evidence="10 11">188UL20-2</strain>
    </source>
</reference>
<evidence type="ECO:0000256" key="1">
    <source>
        <dbReference type="ARBA" id="ARBA00000852"/>
    </source>
</evidence>
<evidence type="ECO:0000256" key="7">
    <source>
        <dbReference type="ARBA" id="ARBA00022756"/>
    </source>
</evidence>
<dbReference type="EC" id="2.1.1.197" evidence="3 8"/>
<evidence type="ECO:0000256" key="4">
    <source>
        <dbReference type="ARBA" id="ARBA00022603"/>
    </source>
</evidence>
<dbReference type="PANTHER" id="PTHR13090:SF1">
    <property type="entry name" value="ARGININE-HYDROXYLASE NDUFAF5, MITOCHONDRIAL"/>
    <property type="match status" value="1"/>
</dbReference>
<dbReference type="InterPro" id="IPR013216">
    <property type="entry name" value="Methyltransf_11"/>
</dbReference>
<feature type="domain" description="Methyltransferase type 11" evidence="9">
    <location>
        <begin position="45"/>
        <end position="133"/>
    </location>
</feature>
<accession>A0ABS2HF56</accession>
<dbReference type="InterPro" id="IPR011814">
    <property type="entry name" value="BioC"/>
</dbReference>
<evidence type="ECO:0000256" key="5">
    <source>
        <dbReference type="ARBA" id="ARBA00022679"/>
    </source>
</evidence>
<sequence length="252" mass="28262">MAKEAISHAFDRAAKTYDAHAQFQRDVADWLMSEVASDLTGLHFLDLGCGTGYVAQQLIERGAHVTCVDLSQAMLDQAKARLSSTQTRFVQADAECLPFADHSFDGVVSSLALQWCTELSHPLKEMKRVLKPNRQALFTSLSEGSLYELKQAWAEIDQHQHVNTFCHTNKIKIALQQVSPWDNSLHCRQFVIWYSSALSLMKDLKGIGATHVDGRSTGLTSRETLRDVERYYQRFAQPDGLPATYQVCLGIL</sequence>
<dbReference type="InterPro" id="IPR029063">
    <property type="entry name" value="SAM-dependent_MTases_sf"/>
</dbReference>
<dbReference type="CDD" id="cd02440">
    <property type="entry name" value="AdoMet_MTases"/>
    <property type="match status" value="1"/>
</dbReference>
<comment type="catalytic activity">
    <reaction evidence="1 8">
        <text>malonyl-[ACP] + S-adenosyl-L-methionine = malonyl-[ACP] methyl ester + S-adenosyl-L-homocysteine</text>
        <dbReference type="Rhea" id="RHEA:17105"/>
        <dbReference type="Rhea" id="RHEA-COMP:9623"/>
        <dbReference type="Rhea" id="RHEA-COMP:9954"/>
        <dbReference type="ChEBI" id="CHEBI:57856"/>
        <dbReference type="ChEBI" id="CHEBI:59789"/>
        <dbReference type="ChEBI" id="CHEBI:78449"/>
        <dbReference type="ChEBI" id="CHEBI:78845"/>
        <dbReference type="EC" id="2.1.1.197"/>
    </reaction>
</comment>
<organism evidence="10 11">
    <name type="scientific">Vibrio ulleungensis</name>
    <dbReference type="NCBI Taxonomy" id="2807619"/>
    <lineage>
        <taxon>Bacteria</taxon>
        <taxon>Pseudomonadati</taxon>
        <taxon>Pseudomonadota</taxon>
        <taxon>Gammaproteobacteria</taxon>
        <taxon>Vibrionales</taxon>
        <taxon>Vibrionaceae</taxon>
        <taxon>Vibrio</taxon>
    </lineage>
</organism>
<evidence type="ECO:0000313" key="10">
    <source>
        <dbReference type="EMBL" id="MBM7036198.1"/>
    </source>
</evidence>
<dbReference type="GO" id="GO:0102130">
    <property type="term" value="F:malonyl-CoA methyltransferase activity"/>
    <property type="evidence" value="ECO:0007669"/>
    <property type="project" value="UniProtKB-EC"/>
</dbReference>
<name>A0ABS2HF56_9VIBR</name>
<keyword evidence="5 8" id="KW-0808">Transferase</keyword>
<dbReference type="GO" id="GO:0032259">
    <property type="term" value="P:methylation"/>
    <property type="evidence" value="ECO:0007669"/>
    <property type="project" value="UniProtKB-KW"/>
</dbReference>
<protein>
    <recommendedName>
        <fullName evidence="3 8">Malonyl-[acyl-carrier protein] O-methyltransferase</fullName>
        <shortName evidence="8">Malonyl-ACP O-methyltransferase</shortName>
        <ecNumber evidence="3 8">2.1.1.197</ecNumber>
    </recommendedName>
    <alternativeName>
        <fullName evidence="8">Biotin synthesis protein BioC</fullName>
    </alternativeName>
</protein>
<evidence type="ECO:0000313" key="11">
    <source>
        <dbReference type="Proteomes" id="UP000809621"/>
    </source>
</evidence>
<dbReference type="RefSeq" id="WP_205158035.1">
    <property type="nucleotide sequence ID" value="NZ_JAFEUM010000002.1"/>
</dbReference>
<evidence type="ECO:0000256" key="2">
    <source>
        <dbReference type="ARBA" id="ARBA00004746"/>
    </source>
</evidence>
<comment type="pathway">
    <text evidence="2 8">Cofactor biosynthesis; biotin biosynthesis.</text>
</comment>
<keyword evidence="11" id="KW-1185">Reference proteome</keyword>
<keyword evidence="4 8" id="KW-0489">Methyltransferase</keyword>
<comment type="function">
    <text evidence="8">Converts the free carboxyl group of a malonyl-thioester to its methyl ester by transfer of a methyl group from S-adenosyl-L-methionine (SAM). It allows to synthesize pimeloyl-ACP via the fatty acid synthetic pathway.</text>
</comment>
<dbReference type="EMBL" id="JAFEUM010000002">
    <property type="protein sequence ID" value="MBM7036198.1"/>
    <property type="molecule type" value="Genomic_DNA"/>
</dbReference>
<comment type="similarity">
    <text evidence="8">Belongs to the methyltransferase superfamily.</text>
</comment>
<keyword evidence="6 8" id="KW-0949">S-adenosyl-L-methionine</keyword>
<dbReference type="InterPro" id="IPR050602">
    <property type="entry name" value="Malonyl-ACP_OMT"/>
</dbReference>
<dbReference type="SUPFAM" id="SSF53335">
    <property type="entry name" value="S-adenosyl-L-methionine-dependent methyltransferases"/>
    <property type="match status" value="1"/>
</dbReference>
<evidence type="ECO:0000259" key="9">
    <source>
        <dbReference type="Pfam" id="PF08241"/>
    </source>
</evidence>
<dbReference type="NCBIfam" id="TIGR02072">
    <property type="entry name" value="BioC"/>
    <property type="match status" value="1"/>
</dbReference>
<dbReference type="Proteomes" id="UP000809621">
    <property type="component" value="Unassembled WGS sequence"/>
</dbReference>
<evidence type="ECO:0000256" key="3">
    <source>
        <dbReference type="ARBA" id="ARBA00012327"/>
    </source>
</evidence>
<dbReference type="Pfam" id="PF08241">
    <property type="entry name" value="Methyltransf_11"/>
    <property type="match status" value="1"/>
</dbReference>
<dbReference type="Gene3D" id="3.40.50.150">
    <property type="entry name" value="Vaccinia Virus protein VP39"/>
    <property type="match status" value="1"/>
</dbReference>
<dbReference type="HAMAP" id="MF_00835">
    <property type="entry name" value="BioC"/>
    <property type="match status" value="1"/>
</dbReference>
<evidence type="ECO:0000256" key="8">
    <source>
        <dbReference type="HAMAP-Rule" id="MF_00835"/>
    </source>
</evidence>